<dbReference type="Proteomes" id="UP000234462">
    <property type="component" value="Unassembled WGS sequence"/>
</dbReference>
<evidence type="ECO:0000313" key="3">
    <source>
        <dbReference type="Proteomes" id="UP000234462"/>
    </source>
</evidence>
<evidence type="ECO:0000313" key="2">
    <source>
        <dbReference type="EMBL" id="SMY12878.1"/>
    </source>
</evidence>
<organism evidence="2 3">
    <name type="scientific">Brevibacterium jeotgali</name>
    <dbReference type="NCBI Taxonomy" id="1262550"/>
    <lineage>
        <taxon>Bacteria</taxon>
        <taxon>Bacillati</taxon>
        <taxon>Actinomycetota</taxon>
        <taxon>Actinomycetes</taxon>
        <taxon>Micrococcales</taxon>
        <taxon>Brevibacteriaceae</taxon>
        <taxon>Brevibacterium</taxon>
    </lineage>
</organism>
<name>A0A2H1L7J8_9MICO</name>
<dbReference type="SUPFAM" id="SSF53474">
    <property type="entry name" value="alpha/beta-Hydrolases"/>
    <property type="match status" value="1"/>
</dbReference>
<feature type="domain" description="AB hydrolase-1" evidence="1">
    <location>
        <begin position="33"/>
        <end position="151"/>
    </location>
</feature>
<dbReference type="OrthoDB" id="9804723at2"/>
<dbReference type="Gene3D" id="3.40.50.1820">
    <property type="entry name" value="alpha/beta hydrolase"/>
    <property type="match status" value="1"/>
</dbReference>
<evidence type="ECO:0000259" key="1">
    <source>
        <dbReference type="Pfam" id="PF00561"/>
    </source>
</evidence>
<dbReference type="PANTHER" id="PTHR43798">
    <property type="entry name" value="MONOACYLGLYCEROL LIPASE"/>
    <property type="match status" value="1"/>
</dbReference>
<proteinExistence type="predicted"/>
<protein>
    <submittedName>
        <fullName evidence="2">Pimeloyl-ACP methyl ester carboxylesterase</fullName>
    </submittedName>
</protein>
<dbReference type="AlphaFoldDB" id="A0A2H1L7J8"/>
<dbReference type="Pfam" id="PF00561">
    <property type="entry name" value="Abhydrolase_1"/>
    <property type="match status" value="1"/>
</dbReference>
<dbReference type="InterPro" id="IPR000073">
    <property type="entry name" value="AB_hydrolase_1"/>
</dbReference>
<dbReference type="GO" id="GO:0003824">
    <property type="term" value="F:catalytic activity"/>
    <property type="evidence" value="ECO:0007669"/>
    <property type="project" value="UniProtKB-ARBA"/>
</dbReference>
<dbReference type="RefSeq" id="WP_101589803.1">
    <property type="nucleotide sequence ID" value="NZ_FXZM01000013.1"/>
</dbReference>
<dbReference type="InterPro" id="IPR029058">
    <property type="entry name" value="AB_hydrolase_fold"/>
</dbReference>
<dbReference type="InterPro" id="IPR050266">
    <property type="entry name" value="AB_hydrolase_sf"/>
</dbReference>
<gene>
    <name evidence="2" type="ORF">BJEO58_02486</name>
</gene>
<sequence length="283" mass="32254">MSSISDITGKYVFIEVDGTEYRVYFEENGTGIPLVCQHTAGSDGRQYRHLLNDPDVTENYRVIVYDLPYHGKSLPPEGVEWWKVEYKLRAAFFKEFVLKFVEALDLQDPVFMGCSMGGHLAADLALNHPDEFRACIALEGALESHDIQDIMPWWNHPRLSNDSKPSLMYTMMAPQSPEARKNETIWMYSQGAPPVFHGDLYYYGIDYDTTETAKNIDTSKVALHVLSGTYDWSATPEKCQALHREVAGSTYTLMEEVGHFPMSENPEKFKTYLMPVLDQVRNG</sequence>
<keyword evidence="3" id="KW-1185">Reference proteome</keyword>
<accession>A0A2H1L7J8</accession>
<dbReference type="EMBL" id="FXZM01000013">
    <property type="protein sequence ID" value="SMY12878.1"/>
    <property type="molecule type" value="Genomic_DNA"/>
</dbReference>
<reference evidence="3" key="1">
    <citation type="submission" date="2017-03" db="EMBL/GenBank/DDBJ databases">
        <authorList>
            <person name="Monnet C."/>
        </authorList>
    </citation>
    <scope>NUCLEOTIDE SEQUENCE [LARGE SCALE GENOMIC DNA]</scope>
    <source>
        <strain evidence="3">SJ5-8</strain>
    </source>
</reference>